<comment type="caution">
    <text evidence="1">The sequence shown here is derived from an EMBL/GenBank/DDBJ whole genome shotgun (WGS) entry which is preliminary data.</text>
</comment>
<organism evidence="1 2">
    <name type="scientific">Faecalibacter macacae</name>
    <dbReference type="NCBI Taxonomy" id="1859289"/>
    <lineage>
        <taxon>Bacteria</taxon>
        <taxon>Pseudomonadati</taxon>
        <taxon>Bacteroidota</taxon>
        <taxon>Flavobacteriia</taxon>
        <taxon>Flavobacteriales</taxon>
        <taxon>Weeksellaceae</taxon>
        <taxon>Faecalibacter</taxon>
    </lineage>
</organism>
<protein>
    <submittedName>
        <fullName evidence="1">GLPGLI family protein</fullName>
    </submittedName>
</protein>
<evidence type="ECO:0000313" key="2">
    <source>
        <dbReference type="Proteomes" id="UP000275348"/>
    </source>
</evidence>
<dbReference type="Proteomes" id="UP000275348">
    <property type="component" value="Unassembled WGS sequence"/>
</dbReference>
<dbReference type="AlphaFoldDB" id="A0A3L9M1F3"/>
<dbReference type="RefSeq" id="WP_121935640.1">
    <property type="nucleotide sequence ID" value="NZ_RDOJ01000024.1"/>
</dbReference>
<sequence>MKQIIFAFLMLISNVLIAQNTFIYQLTPMVKAESEIQSGPAADLFKSTSDPIQYSYLIQDDKASFKPELKINNSQTNQIDLLQISVKSLGEYFYDYNNKLIENKVELLGKEYIVTSNFNDLHWIDTNDTEVINGYQTKKYITKRKEKGLTKDKIFTTTIWIDESYPQDIAPFGLMGLKGLIVKVNFNGVNDLILDKIEETKLKEIQPLKAKNRLTKEEYQKLIDDRMETIRSKRQERLNFKD</sequence>
<dbReference type="InterPro" id="IPR005901">
    <property type="entry name" value="GLPGLI"/>
</dbReference>
<name>A0A3L9M1F3_9FLAO</name>
<dbReference type="OrthoDB" id="1068986at2"/>
<keyword evidence="2" id="KW-1185">Reference proteome</keyword>
<accession>A0A3L9M1F3</accession>
<gene>
    <name evidence="1" type="ORF">EAH69_12970</name>
</gene>
<dbReference type="NCBIfam" id="TIGR01200">
    <property type="entry name" value="GLPGLI"/>
    <property type="match status" value="1"/>
</dbReference>
<dbReference type="EMBL" id="RDOJ01000024">
    <property type="protein sequence ID" value="RLZ06601.1"/>
    <property type="molecule type" value="Genomic_DNA"/>
</dbReference>
<evidence type="ECO:0000313" key="1">
    <source>
        <dbReference type="EMBL" id="RLZ06601.1"/>
    </source>
</evidence>
<reference evidence="1 2" key="1">
    <citation type="submission" date="2018-10" db="EMBL/GenBank/DDBJ databases">
        <authorList>
            <person name="Chen X."/>
        </authorList>
    </citation>
    <scope>NUCLEOTIDE SEQUENCE [LARGE SCALE GENOMIC DNA]</scope>
    <source>
        <strain evidence="1 2">YIM 102668</strain>
    </source>
</reference>
<proteinExistence type="predicted"/>